<gene>
    <name evidence="2" type="ORF">DC045_16850</name>
</gene>
<protein>
    <submittedName>
        <fullName evidence="2">DUF3488 domain-containing protein</fullName>
    </submittedName>
</protein>
<organism evidence="2 3">
    <name type="scientific">Marinobacter adhaerens</name>
    <dbReference type="NCBI Taxonomy" id="1033846"/>
    <lineage>
        <taxon>Bacteria</taxon>
        <taxon>Pseudomonadati</taxon>
        <taxon>Pseudomonadota</taxon>
        <taxon>Gammaproteobacteria</taxon>
        <taxon>Pseudomonadales</taxon>
        <taxon>Marinobacteraceae</taxon>
        <taxon>Marinobacter</taxon>
    </lineage>
</organism>
<feature type="domain" description="Protein-glutamine gamma-glutamyltransferase TgpA N-terminal" evidence="1">
    <location>
        <begin position="17"/>
        <end position="76"/>
    </location>
</feature>
<dbReference type="PANTHER" id="PTHR42736:SF1">
    <property type="entry name" value="PROTEIN-GLUTAMINE GAMMA-GLUTAMYLTRANSFERASE"/>
    <property type="match status" value="1"/>
</dbReference>
<sequence length="171" mass="19615">PFRALGRVAVDGGIGELEPNQYDVLLEPTDQRWAFALEGSRAVSDNVFEDTADLFRFRRPADSPVRYRLALESEAPVPEKQSAAELRRYLQLPQEGNPRAREFARELRRTMGDEQFVRTLLQRFREQEYFYTLRPPAMPEDGIDSLLFDEKRGFCAHYAGATTFVLRAAGI</sequence>
<dbReference type="InterPro" id="IPR052901">
    <property type="entry name" value="Bact_TGase-like"/>
</dbReference>
<dbReference type="AlphaFoldDB" id="A0A352IWV3"/>
<dbReference type="SUPFAM" id="SSF54001">
    <property type="entry name" value="Cysteine proteinases"/>
    <property type="match status" value="1"/>
</dbReference>
<feature type="non-terminal residue" evidence="2">
    <location>
        <position position="171"/>
    </location>
</feature>
<name>A0A352IWV3_9GAMM</name>
<dbReference type="EMBL" id="DNNA01000270">
    <property type="protein sequence ID" value="HBC35936.1"/>
    <property type="molecule type" value="Genomic_DNA"/>
</dbReference>
<comment type="caution">
    <text evidence="2">The sequence shown here is derived from an EMBL/GenBank/DDBJ whole genome shotgun (WGS) entry which is preliminary data.</text>
</comment>
<dbReference type="InterPro" id="IPR038765">
    <property type="entry name" value="Papain-like_cys_pep_sf"/>
</dbReference>
<feature type="non-terminal residue" evidence="2">
    <location>
        <position position="1"/>
    </location>
</feature>
<dbReference type="PANTHER" id="PTHR42736">
    <property type="entry name" value="PROTEIN-GLUTAMINE GAMMA-GLUTAMYLTRANSFERASE"/>
    <property type="match status" value="1"/>
</dbReference>
<evidence type="ECO:0000313" key="2">
    <source>
        <dbReference type="EMBL" id="HBC35936.1"/>
    </source>
</evidence>
<dbReference type="Proteomes" id="UP000263489">
    <property type="component" value="Unassembled WGS sequence"/>
</dbReference>
<dbReference type="Pfam" id="PF11992">
    <property type="entry name" value="TgpA_N"/>
    <property type="match status" value="1"/>
</dbReference>
<evidence type="ECO:0000259" key="1">
    <source>
        <dbReference type="Pfam" id="PF11992"/>
    </source>
</evidence>
<proteinExistence type="predicted"/>
<dbReference type="Gene3D" id="3.10.620.30">
    <property type="match status" value="1"/>
</dbReference>
<accession>A0A352IWV3</accession>
<reference evidence="2 3" key="1">
    <citation type="journal article" date="2018" name="Nat. Biotechnol.">
        <title>A standardized bacterial taxonomy based on genome phylogeny substantially revises the tree of life.</title>
        <authorList>
            <person name="Parks D.H."/>
            <person name="Chuvochina M."/>
            <person name="Waite D.W."/>
            <person name="Rinke C."/>
            <person name="Skarshewski A."/>
            <person name="Chaumeil P.A."/>
            <person name="Hugenholtz P."/>
        </authorList>
    </citation>
    <scope>NUCLEOTIDE SEQUENCE [LARGE SCALE GENOMIC DNA]</scope>
    <source>
        <strain evidence="2">UBA9380</strain>
    </source>
</reference>
<evidence type="ECO:0000313" key="3">
    <source>
        <dbReference type="Proteomes" id="UP000263489"/>
    </source>
</evidence>
<dbReference type="InterPro" id="IPR021878">
    <property type="entry name" value="TgpA_N"/>
</dbReference>